<dbReference type="PANTHER" id="PTHR37928:SF2">
    <property type="entry name" value="GPI ANCHORED CFEM DOMAIN PROTEIN (AFU_ORTHOLOGUE AFUA_6G10580)"/>
    <property type="match status" value="1"/>
</dbReference>
<comment type="similarity">
    <text evidence="3">Belongs to the RBT5 family.</text>
</comment>
<gene>
    <name evidence="19" type="ORF">HMPREF1541_06658</name>
</gene>
<keyword evidence="6 15" id="KW-0349">Heme</keyword>
<evidence type="ECO:0000256" key="8">
    <source>
        <dbReference type="ARBA" id="ARBA00022723"/>
    </source>
</evidence>
<comment type="caution">
    <text evidence="15">Lacks conserved residue(s) required for the propagation of feature annotation.</text>
</comment>
<accession>W2RQ17</accession>
<keyword evidence="10 15" id="KW-0408">Iron</keyword>
<feature type="binding site" description="axial binding residue" evidence="15">
    <location>
        <position position="43"/>
    </location>
    <ligand>
        <name>heme</name>
        <dbReference type="ChEBI" id="CHEBI:30413"/>
    </ligand>
    <ligandPart>
        <name>Fe</name>
        <dbReference type="ChEBI" id="CHEBI:18248"/>
    </ligandPart>
</feature>
<evidence type="ECO:0000256" key="5">
    <source>
        <dbReference type="ARBA" id="ARBA00022525"/>
    </source>
</evidence>
<dbReference type="GO" id="GO:0098552">
    <property type="term" value="C:side of membrane"/>
    <property type="evidence" value="ECO:0007669"/>
    <property type="project" value="UniProtKB-KW"/>
</dbReference>
<feature type="disulfide bond" evidence="15">
    <location>
        <begin position="48"/>
        <end position="81"/>
    </location>
</feature>
<feature type="compositionally biased region" description="Low complexity" evidence="16">
    <location>
        <begin position="98"/>
        <end position="109"/>
    </location>
</feature>
<dbReference type="InParanoid" id="W2RQ17"/>
<evidence type="ECO:0000256" key="16">
    <source>
        <dbReference type="SAM" id="MobiDB-lite"/>
    </source>
</evidence>
<evidence type="ECO:0000256" key="14">
    <source>
        <dbReference type="ARBA" id="ARBA00023288"/>
    </source>
</evidence>
<keyword evidence="5" id="KW-0964">Secreted</keyword>
<evidence type="ECO:0000313" key="20">
    <source>
        <dbReference type="Proteomes" id="UP000030752"/>
    </source>
</evidence>
<dbReference type="Proteomes" id="UP000030752">
    <property type="component" value="Unassembled WGS sequence"/>
</dbReference>
<dbReference type="VEuPathDB" id="FungiDB:HMPREF1541_06658"/>
<dbReference type="GO" id="GO:0046872">
    <property type="term" value="F:metal ion binding"/>
    <property type="evidence" value="ECO:0007669"/>
    <property type="project" value="UniProtKB-UniRule"/>
</dbReference>
<dbReference type="EMBL" id="KB822722">
    <property type="protein sequence ID" value="ETN38621.1"/>
    <property type="molecule type" value="Genomic_DNA"/>
</dbReference>
<feature type="domain" description="CFEM" evidence="18">
    <location>
        <begin position="1"/>
        <end position="107"/>
    </location>
</feature>
<keyword evidence="11" id="KW-0472">Membrane</keyword>
<keyword evidence="4" id="KW-1003">Cell membrane</keyword>
<sequence length="213" mass="20602">MYKFTAVLLIASVGFSAAQSLAGLPACAIDCVRQGLPSNCNLDPKCICSSSSFIDAISCCVAGACSVNDQNATLTYARTICEPAGVSDLVRSPSHSQPTTPTLHTFPFPSHSPPKDPTNPNSPFHQPSAATCAPGASSSSSGSSTDSSSATSSASDAASSASESASSATSSASEAGSSASSSAAAAATDSDSGASAKGLGALGAGLLGVAALL</sequence>
<proteinExistence type="inferred from homology"/>
<feature type="compositionally biased region" description="Low complexity" evidence="16">
    <location>
        <begin position="128"/>
        <end position="199"/>
    </location>
</feature>
<dbReference type="GO" id="GO:0005886">
    <property type="term" value="C:plasma membrane"/>
    <property type="evidence" value="ECO:0007669"/>
    <property type="project" value="UniProtKB-SubCell"/>
</dbReference>
<dbReference type="OrthoDB" id="3065412at2759"/>
<evidence type="ECO:0000256" key="11">
    <source>
        <dbReference type="ARBA" id="ARBA00023136"/>
    </source>
</evidence>
<evidence type="ECO:0000256" key="12">
    <source>
        <dbReference type="ARBA" id="ARBA00023157"/>
    </source>
</evidence>
<dbReference type="PANTHER" id="PTHR37928">
    <property type="entry name" value="CFEM DOMAIN PROTEIN (AFU_ORTHOLOGUE AFUA_6G14090)"/>
    <property type="match status" value="1"/>
</dbReference>
<evidence type="ECO:0000256" key="3">
    <source>
        <dbReference type="ARBA" id="ARBA00010031"/>
    </source>
</evidence>
<dbReference type="GeneID" id="19973997"/>
<evidence type="ECO:0000256" key="1">
    <source>
        <dbReference type="ARBA" id="ARBA00004609"/>
    </source>
</evidence>
<dbReference type="InterPro" id="IPR051735">
    <property type="entry name" value="CFEM_domain"/>
</dbReference>
<evidence type="ECO:0000256" key="13">
    <source>
        <dbReference type="ARBA" id="ARBA00023180"/>
    </source>
</evidence>
<dbReference type="RefSeq" id="XP_008719210.1">
    <property type="nucleotide sequence ID" value="XM_008720988.1"/>
</dbReference>
<dbReference type="InterPro" id="IPR008427">
    <property type="entry name" value="Extracellular_membr_CFEM_dom"/>
</dbReference>
<evidence type="ECO:0000256" key="9">
    <source>
        <dbReference type="ARBA" id="ARBA00022729"/>
    </source>
</evidence>
<dbReference type="AlphaFoldDB" id="W2RQ17"/>
<evidence type="ECO:0000256" key="2">
    <source>
        <dbReference type="ARBA" id="ARBA00004613"/>
    </source>
</evidence>
<name>W2RQ17_CYPE1</name>
<evidence type="ECO:0000256" key="15">
    <source>
        <dbReference type="PROSITE-ProRule" id="PRU01356"/>
    </source>
</evidence>
<evidence type="ECO:0000259" key="18">
    <source>
        <dbReference type="PROSITE" id="PS52012"/>
    </source>
</evidence>
<dbReference type="Pfam" id="PF05730">
    <property type="entry name" value="CFEM"/>
    <property type="match status" value="1"/>
</dbReference>
<dbReference type="GO" id="GO:0005576">
    <property type="term" value="C:extracellular region"/>
    <property type="evidence" value="ECO:0007669"/>
    <property type="project" value="UniProtKB-SubCell"/>
</dbReference>
<comment type="subcellular location">
    <subcellularLocation>
        <location evidence="1">Cell membrane</location>
        <topology evidence="1">Lipid-anchor</topology>
        <topology evidence="1">GPI-anchor</topology>
    </subcellularLocation>
    <subcellularLocation>
        <location evidence="2">Secreted</location>
    </subcellularLocation>
</comment>
<reference evidence="19 20" key="1">
    <citation type="submission" date="2013-03" db="EMBL/GenBank/DDBJ databases">
        <title>The Genome Sequence of Phialophora europaea CBS 101466.</title>
        <authorList>
            <consortium name="The Broad Institute Genomics Platform"/>
            <person name="Cuomo C."/>
            <person name="de Hoog S."/>
            <person name="Gorbushina A."/>
            <person name="Walker B."/>
            <person name="Young S.K."/>
            <person name="Zeng Q."/>
            <person name="Gargeya S."/>
            <person name="Fitzgerald M."/>
            <person name="Haas B."/>
            <person name="Abouelleil A."/>
            <person name="Allen A.W."/>
            <person name="Alvarado L."/>
            <person name="Arachchi H.M."/>
            <person name="Berlin A.M."/>
            <person name="Chapman S.B."/>
            <person name="Gainer-Dewar J."/>
            <person name="Goldberg J."/>
            <person name="Griggs A."/>
            <person name="Gujja S."/>
            <person name="Hansen M."/>
            <person name="Howarth C."/>
            <person name="Imamovic A."/>
            <person name="Ireland A."/>
            <person name="Larimer J."/>
            <person name="McCowan C."/>
            <person name="Murphy C."/>
            <person name="Pearson M."/>
            <person name="Poon T.W."/>
            <person name="Priest M."/>
            <person name="Roberts A."/>
            <person name="Saif S."/>
            <person name="Shea T."/>
            <person name="Sisk P."/>
            <person name="Sykes S."/>
            <person name="Wortman J."/>
            <person name="Nusbaum C."/>
            <person name="Birren B."/>
        </authorList>
    </citation>
    <scope>NUCLEOTIDE SEQUENCE [LARGE SCALE GENOMIC DNA]</scope>
    <source>
        <strain evidence="19 20">CBS 101466</strain>
    </source>
</reference>
<feature type="chain" id="PRO_5004824984" description="CFEM domain-containing protein" evidence="17">
    <location>
        <begin position="19"/>
        <end position="213"/>
    </location>
</feature>
<evidence type="ECO:0000256" key="7">
    <source>
        <dbReference type="ARBA" id="ARBA00022622"/>
    </source>
</evidence>
<dbReference type="HOGENOM" id="CLU_063084_1_1_1"/>
<keyword evidence="12 15" id="KW-1015">Disulfide bond</keyword>
<evidence type="ECO:0000256" key="4">
    <source>
        <dbReference type="ARBA" id="ARBA00022475"/>
    </source>
</evidence>
<feature type="region of interest" description="Disordered" evidence="16">
    <location>
        <begin position="90"/>
        <end position="199"/>
    </location>
</feature>
<evidence type="ECO:0000256" key="6">
    <source>
        <dbReference type="ARBA" id="ARBA00022617"/>
    </source>
</evidence>
<dbReference type="SMART" id="SM00747">
    <property type="entry name" value="CFEM"/>
    <property type="match status" value="1"/>
</dbReference>
<keyword evidence="20" id="KW-1185">Reference proteome</keyword>
<feature type="signal peptide" evidence="17">
    <location>
        <begin position="1"/>
        <end position="18"/>
    </location>
</feature>
<evidence type="ECO:0000256" key="17">
    <source>
        <dbReference type="SAM" id="SignalP"/>
    </source>
</evidence>
<dbReference type="STRING" id="1220924.W2RQ17"/>
<evidence type="ECO:0000256" key="10">
    <source>
        <dbReference type="ARBA" id="ARBA00023004"/>
    </source>
</evidence>
<keyword evidence="13" id="KW-0325">Glycoprotein</keyword>
<dbReference type="PROSITE" id="PS52012">
    <property type="entry name" value="CFEM"/>
    <property type="match status" value="1"/>
</dbReference>
<evidence type="ECO:0000313" key="19">
    <source>
        <dbReference type="EMBL" id="ETN38621.1"/>
    </source>
</evidence>
<protein>
    <recommendedName>
        <fullName evidence="18">CFEM domain-containing protein</fullName>
    </recommendedName>
</protein>
<keyword evidence="8 15" id="KW-0479">Metal-binding</keyword>
<keyword evidence="9 17" id="KW-0732">Signal</keyword>
<dbReference type="eggNOG" id="ENOG502SD7M">
    <property type="taxonomic scope" value="Eukaryota"/>
</dbReference>
<keyword evidence="14" id="KW-0449">Lipoprotein</keyword>
<organism evidence="19 20">
    <name type="scientific">Cyphellophora europaea (strain CBS 101466)</name>
    <name type="common">Phialophora europaea</name>
    <dbReference type="NCBI Taxonomy" id="1220924"/>
    <lineage>
        <taxon>Eukaryota</taxon>
        <taxon>Fungi</taxon>
        <taxon>Dikarya</taxon>
        <taxon>Ascomycota</taxon>
        <taxon>Pezizomycotina</taxon>
        <taxon>Eurotiomycetes</taxon>
        <taxon>Chaetothyriomycetidae</taxon>
        <taxon>Chaetothyriales</taxon>
        <taxon>Cyphellophoraceae</taxon>
        <taxon>Cyphellophora</taxon>
    </lineage>
</organism>
<keyword evidence="7" id="KW-0336">GPI-anchor</keyword>